<evidence type="ECO:0000256" key="1">
    <source>
        <dbReference type="SAM" id="Coils"/>
    </source>
</evidence>
<dbReference type="GeneID" id="19462708"/>
<evidence type="ECO:0000313" key="3">
    <source>
        <dbReference type="EMBL" id="EPE30686.1"/>
    </source>
</evidence>
<feature type="compositionally biased region" description="Low complexity" evidence="2">
    <location>
        <begin position="129"/>
        <end position="138"/>
    </location>
</feature>
<organism evidence="3 4">
    <name type="scientific">Glarea lozoyensis (strain ATCC 20868 / MF5171)</name>
    <dbReference type="NCBI Taxonomy" id="1116229"/>
    <lineage>
        <taxon>Eukaryota</taxon>
        <taxon>Fungi</taxon>
        <taxon>Dikarya</taxon>
        <taxon>Ascomycota</taxon>
        <taxon>Pezizomycotina</taxon>
        <taxon>Leotiomycetes</taxon>
        <taxon>Helotiales</taxon>
        <taxon>Helotiaceae</taxon>
        <taxon>Glarea</taxon>
    </lineage>
</organism>
<evidence type="ECO:0000256" key="2">
    <source>
        <dbReference type="SAM" id="MobiDB-lite"/>
    </source>
</evidence>
<gene>
    <name evidence="3" type="ORF">GLAREA_03653</name>
</gene>
<sequence>MTLGESWVVEDEGYGQDGSSQDEEEEEQEEEQKEPAPLPRSTPSKRRARDGKAAPKSPDPEFVMPSLGNSIDGSRENLQTQTRRRNTKSSSERVQPRRQPTYDAADSGSPERVRRTQPSTRYTKPPSTPSQFSQPQRSHPAESFLDLAMGNVASIMSWIFDVLCGALRILKVPISYMLAIWLLFGLGLMVRNLITSSVYASLSPICRIPGSSLLNLPFCEPAETRKAVQNVEFDELMAVQSNFEKVLEESAGGASLPVDMKRSEASIRDLRQLVRYSHLQSKHELVLAFDGFIETARIASNDLLMFNSHVGRAVDSVIATTRWTSRVLDGLQEQPHNRGALSGFVNDYVVAPFQPRKFTEGVLLDQYITHAQKVEVEISRLIDEAQALLRILVDLENRLDDIHGISTQAGEDTKAAKDEILSSLWAMVGGYRGEISKVDRRLDLLRQVSSYRKDAFAHVSGTVLRLQAMRASLEDLRERVGSPEVSRGIGDIPLAVHIEYIQQGVERLQDQRQTVRKLENQHIREILDRPQMDGNTIEG</sequence>
<keyword evidence="4" id="KW-1185">Reference proteome</keyword>
<feature type="region of interest" description="Disordered" evidence="2">
    <location>
        <begin position="1"/>
        <end position="139"/>
    </location>
</feature>
<dbReference type="OrthoDB" id="4179406at2759"/>
<feature type="coiled-coil region" evidence="1">
    <location>
        <begin position="371"/>
        <end position="398"/>
    </location>
</feature>
<accession>S3DFC9</accession>
<feature type="compositionally biased region" description="Acidic residues" evidence="2">
    <location>
        <begin position="8"/>
        <end position="32"/>
    </location>
</feature>
<feature type="compositionally biased region" description="Polar residues" evidence="2">
    <location>
        <begin position="67"/>
        <end position="81"/>
    </location>
</feature>
<dbReference type="EMBL" id="KE145363">
    <property type="protein sequence ID" value="EPE30686.1"/>
    <property type="molecule type" value="Genomic_DNA"/>
</dbReference>
<reference evidence="3 4" key="1">
    <citation type="journal article" date="2013" name="BMC Genomics">
        <title>Genomics-driven discovery of the pneumocandin biosynthetic gene cluster in the fungus Glarea lozoyensis.</title>
        <authorList>
            <person name="Chen L."/>
            <person name="Yue Q."/>
            <person name="Zhang X."/>
            <person name="Xiang M."/>
            <person name="Wang C."/>
            <person name="Li S."/>
            <person name="Che Y."/>
            <person name="Ortiz-Lopez F.J."/>
            <person name="Bills G.F."/>
            <person name="Liu X."/>
            <person name="An Z."/>
        </authorList>
    </citation>
    <scope>NUCLEOTIDE SEQUENCE [LARGE SCALE GENOMIC DNA]</scope>
    <source>
        <strain evidence="4">ATCC 20868 / MF5171</strain>
    </source>
</reference>
<dbReference type="OMA" id="ININRWT"/>
<dbReference type="KEGG" id="glz:GLAREA_03653"/>
<dbReference type="eggNOG" id="ENOG502RZF1">
    <property type="taxonomic scope" value="Eukaryota"/>
</dbReference>
<dbReference type="AlphaFoldDB" id="S3DFC9"/>
<evidence type="ECO:0000313" key="4">
    <source>
        <dbReference type="Proteomes" id="UP000016922"/>
    </source>
</evidence>
<name>S3DFC9_GLAL2</name>
<proteinExistence type="predicted"/>
<protein>
    <submittedName>
        <fullName evidence="3">Uncharacterized protein</fullName>
    </submittedName>
</protein>
<dbReference type="Proteomes" id="UP000016922">
    <property type="component" value="Unassembled WGS sequence"/>
</dbReference>
<keyword evidence="1" id="KW-0175">Coiled coil</keyword>
<dbReference type="RefSeq" id="XP_008082097.1">
    <property type="nucleotide sequence ID" value="XM_008083906.1"/>
</dbReference>
<dbReference type="HOGENOM" id="CLU_026455_2_1_1"/>